<keyword evidence="3" id="KW-0378">Hydrolase</keyword>
<dbReference type="PROSITE" id="PS00149">
    <property type="entry name" value="SULFATASE_2"/>
    <property type="match status" value="1"/>
</dbReference>
<evidence type="ECO:0000313" key="7">
    <source>
        <dbReference type="Proteomes" id="UP001206312"/>
    </source>
</evidence>
<dbReference type="EMBL" id="JAMXIB010000003">
    <property type="protein sequence ID" value="MCO5724152.1"/>
    <property type="molecule type" value="Genomic_DNA"/>
</dbReference>
<evidence type="ECO:0000256" key="3">
    <source>
        <dbReference type="ARBA" id="ARBA00022801"/>
    </source>
</evidence>
<dbReference type="RefSeq" id="WP_252740534.1">
    <property type="nucleotide sequence ID" value="NZ_JAMXIB010000003.1"/>
</dbReference>
<dbReference type="PANTHER" id="PTHR43108">
    <property type="entry name" value="N-ACETYLGLUCOSAMINE-6-SULFATASE FAMILY MEMBER"/>
    <property type="match status" value="1"/>
</dbReference>
<dbReference type="PANTHER" id="PTHR43108:SF8">
    <property type="entry name" value="SD21168P"/>
    <property type="match status" value="1"/>
</dbReference>
<feature type="domain" description="Sulfatase N-terminal" evidence="5">
    <location>
        <begin position="24"/>
        <end position="374"/>
    </location>
</feature>
<organism evidence="6 7">
    <name type="scientific">Robiginitalea marina</name>
    <dbReference type="NCBI Taxonomy" id="2954105"/>
    <lineage>
        <taxon>Bacteria</taxon>
        <taxon>Pseudomonadati</taxon>
        <taxon>Bacteroidota</taxon>
        <taxon>Flavobacteriia</taxon>
        <taxon>Flavobacteriales</taxon>
        <taxon>Flavobacteriaceae</taxon>
        <taxon>Robiginitalea</taxon>
    </lineage>
</organism>
<dbReference type="InterPro" id="IPR024607">
    <property type="entry name" value="Sulfatase_CS"/>
</dbReference>
<evidence type="ECO:0000256" key="4">
    <source>
        <dbReference type="ARBA" id="ARBA00023180"/>
    </source>
</evidence>
<comment type="caution">
    <text evidence="6">The sequence shown here is derived from an EMBL/GenBank/DDBJ whole genome shotgun (WGS) entry which is preliminary data.</text>
</comment>
<sequence length="481" mass="53578">MRRAVPLLFLLFLSARLTGQDPRPNIVMIVVDDMRYDEWGAGGHPYLQTPEIDRLAREGTRFNRAYHAVPLCSPNRASILTGQYPSRHGIIDNTSRNQASFMLDLFPKYLQEAGYTTAHVGKWHMGNSSAPRPGYDYWVCMEGQGTTNDPVLYEGGASYVAKGYITDIFTDKALGFIRDHAEGPFFLYIGHKAVHPEAVQRDDGTTDLDVPKEFIPAKRHQGLYEGKTYQRSPSYSPTATVEGGKPVIENAFTLRAEALAADPRWAGSMDLGIAEKTIQTRAEMMLAVDESLGRIRAELERLGISQNTVVILTSDNGYFFGEHGFSLERRMPYEESVRAPLIIRHPGIASPVKEVGGLALSVDLAATALDVAGIPVAATIQGKSLLPLLTGQAADLRTVGLIEYYSNENPFPWTAQLDYRVVVTDRYKYIKWLRFDQAELYDLASDPYELQNLIGDPAHQGVVRQLQEQLKRLQLEALGLE</sequence>
<proteinExistence type="inferred from homology"/>
<evidence type="ECO:0000256" key="1">
    <source>
        <dbReference type="ARBA" id="ARBA00008779"/>
    </source>
</evidence>
<name>A0ABT1AX11_9FLAO</name>
<dbReference type="Gene3D" id="3.40.720.10">
    <property type="entry name" value="Alkaline Phosphatase, subunit A"/>
    <property type="match status" value="1"/>
</dbReference>
<dbReference type="InterPro" id="IPR017850">
    <property type="entry name" value="Alkaline_phosphatase_core_sf"/>
</dbReference>
<keyword evidence="2" id="KW-0732">Signal</keyword>
<evidence type="ECO:0000313" key="6">
    <source>
        <dbReference type="EMBL" id="MCO5724152.1"/>
    </source>
</evidence>
<dbReference type="InterPro" id="IPR000917">
    <property type="entry name" value="Sulfatase_N"/>
</dbReference>
<accession>A0ABT1AX11</accession>
<gene>
    <name evidence="6" type="ORF">NG653_04750</name>
</gene>
<keyword evidence="7" id="KW-1185">Reference proteome</keyword>
<protein>
    <submittedName>
        <fullName evidence="6">Sulfatase-like hydrolase/transferase</fullName>
    </submittedName>
</protein>
<reference evidence="6 7" key="1">
    <citation type="submission" date="2022-06" db="EMBL/GenBank/DDBJ databases">
        <authorList>
            <person name="Xuan X."/>
        </authorList>
    </citation>
    <scope>NUCLEOTIDE SEQUENCE [LARGE SCALE GENOMIC DNA]</scope>
    <source>
        <strain evidence="6 7">2V75</strain>
    </source>
</reference>
<keyword evidence="4" id="KW-0325">Glycoprotein</keyword>
<evidence type="ECO:0000259" key="5">
    <source>
        <dbReference type="Pfam" id="PF00884"/>
    </source>
</evidence>
<evidence type="ECO:0000256" key="2">
    <source>
        <dbReference type="ARBA" id="ARBA00022729"/>
    </source>
</evidence>
<dbReference type="Proteomes" id="UP001206312">
    <property type="component" value="Unassembled WGS sequence"/>
</dbReference>
<comment type="similarity">
    <text evidence="1">Belongs to the sulfatase family.</text>
</comment>
<dbReference type="Pfam" id="PF00884">
    <property type="entry name" value="Sulfatase"/>
    <property type="match status" value="1"/>
</dbReference>
<dbReference type="SUPFAM" id="SSF53649">
    <property type="entry name" value="Alkaline phosphatase-like"/>
    <property type="match status" value="1"/>
</dbReference>